<accession>A0AAU7X6R5</accession>
<protein>
    <submittedName>
        <fullName evidence="1">Uncharacterized protein</fullName>
    </submittedName>
</protein>
<name>A0AAU7X6R5_9HYPH</name>
<dbReference type="RefSeq" id="WP_407048621.1">
    <property type="nucleotide sequence ID" value="NZ_CP158568.1"/>
</dbReference>
<dbReference type="EMBL" id="CP158568">
    <property type="protein sequence ID" value="XBY43520.1"/>
    <property type="molecule type" value="Genomic_DNA"/>
</dbReference>
<organism evidence="1">
    <name type="scientific">Methyloraptor flagellatus</name>
    <dbReference type="NCBI Taxonomy" id="3162530"/>
    <lineage>
        <taxon>Bacteria</taxon>
        <taxon>Pseudomonadati</taxon>
        <taxon>Pseudomonadota</taxon>
        <taxon>Alphaproteobacteria</taxon>
        <taxon>Hyphomicrobiales</taxon>
        <taxon>Ancalomicrobiaceae</taxon>
        <taxon>Methyloraptor</taxon>
    </lineage>
</organism>
<dbReference type="KEGG" id="mflg:ABS361_15695"/>
<gene>
    <name evidence="1" type="ORF">ABS361_15695</name>
</gene>
<dbReference type="AlphaFoldDB" id="A0AAU7X6R5"/>
<reference evidence="1" key="1">
    <citation type="submission" date="2024-06" db="EMBL/GenBank/DDBJ databases">
        <title>Methylostella associata gen. nov., sp. nov., a novel Ancalomicrobiaceae-affiliated facultatively methylotrophic bacteria that feed on methanotrophs of the genus Methylococcus.</title>
        <authorList>
            <person name="Saltykova V."/>
            <person name="Danilova O.V."/>
            <person name="Oshkin I.Y."/>
            <person name="Belova S.E."/>
            <person name="Pimenov N.V."/>
            <person name="Dedysh S.N."/>
        </authorList>
    </citation>
    <scope>NUCLEOTIDE SEQUENCE</scope>
    <source>
        <strain evidence="1">S20</strain>
    </source>
</reference>
<sequence>MFGKRLPASPNVAVRLDPLTQMRAELTAWGRAEHCVFIGTRTSGALEIICVTAPTKMRRAVQEARAAASRNGIAATVLERGDMPAELLTHLGKNGWVAGDRRGRRR</sequence>
<proteinExistence type="predicted"/>
<evidence type="ECO:0000313" key="1">
    <source>
        <dbReference type="EMBL" id="XBY43520.1"/>
    </source>
</evidence>